<dbReference type="STRING" id="988821.SAMN05421867_105248"/>
<gene>
    <name evidence="2" type="ORF">SAMN05421867_105248</name>
</gene>
<accession>A0A1I0XTM6</accession>
<name>A0A1I0XTM6_9CELL</name>
<dbReference type="OrthoDB" id="5178565at2"/>
<keyword evidence="3" id="KW-1185">Reference proteome</keyword>
<organism evidence="2 3">
    <name type="scientific">Cellulomonas marina</name>
    <dbReference type="NCBI Taxonomy" id="988821"/>
    <lineage>
        <taxon>Bacteria</taxon>
        <taxon>Bacillati</taxon>
        <taxon>Actinomycetota</taxon>
        <taxon>Actinomycetes</taxon>
        <taxon>Micrococcales</taxon>
        <taxon>Cellulomonadaceae</taxon>
        <taxon>Cellulomonas</taxon>
    </lineage>
</organism>
<dbReference type="GO" id="GO:0046872">
    <property type="term" value="F:metal ion binding"/>
    <property type="evidence" value="ECO:0007669"/>
    <property type="project" value="InterPro"/>
</dbReference>
<sequence>MDVFEEIADERRALAGQLAHLTPQQQATRSLCRAWSVHDVLAHLVMPLEVSTPRMVLAVFAAGGRFDRANERVTARLARRPFADLLQVLERKAGSRFTPPGAGPQAPLVDVLVHGLDIRWPLGLHRDVPAPRLREALTFLTTAPAGLVPKGALRGLRLEADDIDFAHGSGPVVRGTAQELLLAVTGRGAVLDSLAGEGVSVLRRRIVPA</sequence>
<dbReference type="SUPFAM" id="SSF109854">
    <property type="entry name" value="DinB/YfiT-like putative metalloenzymes"/>
    <property type="match status" value="1"/>
</dbReference>
<evidence type="ECO:0000313" key="3">
    <source>
        <dbReference type="Proteomes" id="UP000199012"/>
    </source>
</evidence>
<dbReference type="Gene3D" id="1.20.120.450">
    <property type="entry name" value="dinb family like domain"/>
    <property type="match status" value="1"/>
</dbReference>
<dbReference type="RefSeq" id="WP_090032062.1">
    <property type="nucleotide sequence ID" value="NZ_BONM01000025.1"/>
</dbReference>
<dbReference type="InterPro" id="IPR024344">
    <property type="entry name" value="MDMPI_metal-binding"/>
</dbReference>
<dbReference type="NCBIfam" id="TIGR03083">
    <property type="entry name" value="maleylpyruvate isomerase family mycothiol-dependent enzyme"/>
    <property type="match status" value="1"/>
</dbReference>
<dbReference type="EMBL" id="FOKA01000005">
    <property type="protein sequence ID" value="SFB03610.1"/>
    <property type="molecule type" value="Genomic_DNA"/>
</dbReference>
<reference evidence="2 3" key="1">
    <citation type="submission" date="2016-10" db="EMBL/GenBank/DDBJ databases">
        <authorList>
            <person name="de Groot N.N."/>
        </authorList>
    </citation>
    <scope>NUCLEOTIDE SEQUENCE [LARGE SCALE GENOMIC DNA]</scope>
    <source>
        <strain evidence="2 3">CGMCC 4.6945</strain>
    </source>
</reference>
<dbReference type="AlphaFoldDB" id="A0A1I0XTM6"/>
<dbReference type="InterPro" id="IPR034660">
    <property type="entry name" value="DinB/YfiT-like"/>
</dbReference>
<feature type="domain" description="Mycothiol-dependent maleylpyruvate isomerase metal-binding" evidence="1">
    <location>
        <begin position="8"/>
        <end position="93"/>
    </location>
</feature>
<dbReference type="Pfam" id="PF11716">
    <property type="entry name" value="MDMPI_N"/>
    <property type="match status" value="1"/>
</dbReference>
<evidence type="ECO:0000259" key="1">
    <source>
        <dbReference type="Pfam" id="PF11716"/>
    </source>
</evidence>
<evidence type="ECO:0000313" key="2">
    <source>
        <dbReference type="EMBL" id="SFB03610.1"/>
    </source>
</evidence>
<proteinExistence type="predicted"/>
<dbReference type="InterPro" id="IPR017517">
    <property type="entry name" value="Maleyloyr_isom"/>
</dbReference>
<protein>
    <submittedName>
        <fullName evidence="2">TIGR03083 family protein</fullName>
    </submittedName>
</protein>
<dbReference type="Proteomes" id="UP000199012">
    <property type="component" value="Unassembled WGS sequence"/>
</dbReference>